<feature type="compositionally biased region" description="Acidic residues" evidence="1">
    <location>
        <begin position="192"/>
        <end position="211"/>
    </location>
</feature>
<dbReference type="OrthoDB" id="30336at2759"/>
<comment type="caution">
    <text evidence="3">The sequence shown here is derived from an EMBL/GenBank/DDBJ whole genome shotgun (WGS) entry which is preliminary data.</text>
</comment>
<keyword evidence="4" id="KW-1185">Reference proteome</keyword>
<feature type="region of interest" description="Disordered" evidence="1">
    <location>
        <begin position="163"/>
        <end position="250"/>
    </location>
</feature>
<protein>
    <recommendedName>
        <fullName evidence="2">E3 ubiquitin-protein ligase UBR4 N-terminal domain-containing protein</fullName>
    </recommendedName>
</protein>
<dbReference type="InterPro" id="IPR045841">
    <property type="entry name" value="E3_UBR4_N"/>
</dbReference>
<dbReference type="AlphaFoldDB" id="A0A8S4NYW6"/>
<feature type="domain" description="E3 ubiquitin-protein ligase UBR4 N-terminal" evidence="2">
    <location>
        <begin position="2"/>
        <end position="246"/>
    </location>
</feature>
<dbReference type="EMBL" id="CAIIXF020000006">
    <property type="protein sequence ID" value="CAH1787169.1"/>
    <property type="molecule type" value="Genomic_DNA"/>
</dbReference>
<feature type="compositionally biased region" description="Basic and acidic residues" evidence="1">
    <location>
        <begin position="236"/>
        <end position="250"/>
    </location>
</feature>
<reference evidence="3" key="1">
    <citation type="submission" date="2022-03" db="EMBL/GenBank/DDBJ databases">
        <authorList>
            <person name="Martin C."/>
        </authorList>
    </citation>
    <scope>NUCLEOTIDE SEQUENCE</scope>
</reference>
<evidence type="ECO:0000256" key="1">
    <source>
        <dbReference type="SAM" id="MobiDB-lite"/>
    </source>
</evidence>
<evidence type="ECO:0000313" key="4">
    <source>
        <dbReference type="Proteomes" id="UP000749559"/>
    </source>
</evidence>
<gene>
    <name evidence="3" type="ORF">OFUS_LOCUS12926</name>
</gene>
<sequence length="250" mass="27183">MDIFNCVTEVTKNSTRAGGHVLQNVNLKGAWCLLSGLTILLDLVEKKDKELALKVKEVKAEGSKPKDGVTKITAMKSQQMFGVVCGALASETVELLSSLMDDLNLETMTADAQGNDLQPAALNGDLGESVTAWQRVMRITTDTDLIRLLLQLVNLALKKAAALKKPRGHHANANDDTYDIESDSSSDSNTFYEDDFSSSDDTSADEDDDSEPILGHWFEETLGPADNLPPPPPPAPEKHPHRSEGRDSPR</sequence>
<name>A0A8S4NYW6_OWEFU</name>
<accession>A0A8S4NYW6</accession>
<dbReference type="Pfam" id="PF19423">
    <property type="entry name" value="E3_UBR4_N"/>
    <property type="match status" value="1"/>
</dbReference>
<organism evidence="3 4">
    <name type="scientific">Owenia fusiformis</name>
    <name type="common">Polychaete worm</name>
    <dbReference type="NCBI Taxonomy" id="6347"/>
    <lineage>
        <taxon>Eukaryota</taxon>
        <taxon>Metazoa</taxon>
        <taxon>Spiralia</taxon>
        <taxon>Lophotrochozoa</taxon>
        <taxon>Annelida</taxon>
        <taxon>Polychaeta</taxon>
        <taxon>Sedentaria</taxon>
        <taxon>Canalipalpata</taxon>
        <taxon>Sabellida</taxon>
        <taxon>Oweniida</taxon>
        <taxon>Oweniidae</taxon>
        <taxon>Owenia</taxon>
    </lineage>
</organism>
<evidence type="ECO:0000259" key="2">
    <source>
        <dbReference type="Pfam" id="PF19423"/>
    </source>
</evidence>
<feature type="non-terminal residue" evidence="3">
    <location>
        <position position="250"/>
    </location>
</feature>
<proteinExistence type="predicted"/>
<evidence type="ECO:0000313" key="3">
    <source>
        <dbReference type="EMBL" id="CAH1787169.1"/>
    </source>
</evidence>
<dbReference type="Proteomes" id="UP000749559">
    <property type="component" value="Unassembled WGS sequence"/>
</dbReference>